<feature type="region of interest" description="Disordered" evidence="1">
    <location>
        <begin position="153"/>
        <end position="189"/>
    </location>
</feature>
<evidence type="ECO:0000313" key="3">
    <source>
        <dbReference type="Proteomes" id="UP000437131"/>
    </source>
</evidence>
<comment type="caution">
    <text evidence="2">The sequence shown here is derived from an EMBL/GenBank/DDBJ whole genome shotgun (WGS) entry which is preliminary data.</text>
</comment>
<evidence type="ECO:0000256" key="1">
    <source>
        <dbReference type="SAM" id="MobiDB-lite"/>
    </source>
</evidence>
<name>A0A844GVQ6_9CHRO</name>
<evidence type="ECO:0000313" key="2">
    <source>
        <dbReference type="EMBL" id="MTF39121.1"/>
    </source>
</evidence>
<protein>
    <submittedName>
        <fullName evidence="2">Uncharacterized protein</fullName>
    </submittedName>
</protein>
<dbReference type="AlphaFoldDB" id="A0A844GVQ6"/>
<dbReference type="Proteomes" id="UP000437131">
    <property type="component" value="Unassembled WGS sequence"/>
</dbReference>
<reference evidence="2 3" key="1">
    <citation type="submission" date="2019-11" db="EMBL/GenBank/DDBJ databases">
        <title>Isolation of a new High Light Tolerant Cyanobacteria.</title>
        <authorList>
            <person name="Dobson Z."/>
            <person name="Vaughn N."/>
            <person name="Vaughn M."/>
            <person name="Fromme P."/>
            <person name="Mazor Y."/>
        </authorList>
    </citation>
    <scope>NUCLEOTIDE SEQUENCE [LARGE SCALE GENOMIC DNA]</scope>
    <source>
        <strain evidence="2 3">0216</strain>
    </source>
</reference>
<gene>
    <name evidence="2" type="ORF">GGC33_09290</name>
</gene>
<dbReference type="InterPro" id="IPR037257">
    <property type="entry name" value="T2SS_E_N_sf"/>
</dbReference>
<organism evidence="2 3">
    <name type="scientific">Cyanobacterium aponinum 0216</name>
    <dbReference type="NCBI Taxonomy" id="2676140"/>
    <lineage>
        <taxon>Bacteria</taxon>
        <taxon>Bacillati</taxon>
        <taxon>Cyanobacteriota</taxon>
        <taxon>Cyanophyceae</taxon>
        <taxon>Oscillatoriophycideae</taxon>
        <taxon>Chroococcales</taxon>
        <taxon>Geminocystaceae</taxon>
        <taxon>Cyanobacterium</taxon>
    </lineage>
</organism>
<sequence length="213" mass="24734">MENNQLKYHQLKNKLIGEILQEAGFVNSDQVAVALMEQSFYTHLKLGEILALHGWVNQELVDFFAERIQLPPKKEAKKIGEYLLEAGLLTEKDIQEILKEQHKSGVKFGSLAVLRGCIKQETLNFFLKYFTNEGLNDNHLQYKIRPLSKQSKFTNSHKNTTHNDMEKEKSFVTSSHNHRDKQSLNSKHTKNIIDDQELVEDDLESMTWLKTSY</sequence>
<dbReference type="EMBL" id="WMIA01000010">
    <property type="protein sequence ID" value="MTF39121.1"/>
    <property type="molecule type" value="Genomic_DNA"/>
</dbReference>
<feature type="compositionally biased region" description="Basic and acidic residues" evidence="1">
    <location>
        <begin position="161"/>
        <end position="170"/>
    </location>
</feature>
<dbReference type="SUPFAM" id="SSF160246">
    <property type="entry name" value="EspE N-terminal domain-like"/>
    <property type="match status" value="1"/>
</dbReference>
<proteinExistence type="predicted"/>
<dbReference type="RefSeq" id="WP_155083859.1">
    <property type="nucleotide sequence ID" value="NZ_WMIA01000010.1"/>
</dbReference>
<accession>A0A844GVQ6</accession>